<keyword evidence="5 10" id="KW-0548">Nucleotidyltransferase</keyword>
<dbReference type="PANTHER" id="PTHR39321">
    <property type="entry name" value="NICOTINATE-NUCLEOTIDE ADENYLYLTRANSFERASE-RELATED"/>
    <property type="match status" value="1"/>
</dbReference>
<evidence type="ECO:0000313" key="13">
    <source>
        <dbReference type="Proteomes" id="UP000053523"/>
    </source>
</evidence>
<comment type="similarity">
    <text evidence="10">Belongs to the NadD family.</text>
</comment>
<proteinExistence type="inferred from homology"/>
<evidence type="ECO:0000256" key="3">
    <source>
        <dbReference type="ARBA" id="ARBA00022642"/>
    </source>
</evidence>
<evidence type="ECO:0000313" key="12">
    <source>
        <dbReference type="EMBL" id="PNN21029.1"/>
    </source>
</evidence>
<evidence type="ECO:0000256" key="8">
    <source>
        <dbReference type="ARBA" id="ARBA00023027"/>
    </source>
</evidence>
<dbReference type="GO" id="GO:0005524">
    <property type="term" value="F:ATP binding"/>
    <property type="evidence" value="ECO:0007669"/>
    <property type="project" value="UniProtKB-KW"/>
</dbReference>
<sequence>MNKKTIVLYGGQFNPIHTAHMLVANEVYHHLQPDKFYFLPSFMAPLKTHDEYLDAKYRIKMINLAINELGFGEICDIELNRRGQSYTYDTIKDFAKNEKNAKIYFIIGTDQYKQLDKWYEIDKLKKLITFVVVNRDVNYQEIEDSMIAIQIPRMDISSSLIRNRVKNKQPINILVPPSIHDYIREEGFYEN</sequence>
<keyword evidence="8 10" id="KW-0520">NAD</keyword>
<keyword evidence="3 10" id="KW-0662">Pyridine nucleotide biosynthesis</keyword>
<accession>A0A2K0A7P1</accession>
<gene>
    <name evidence="10 12" type="primary">nadD</name>
    <name evidence="12" type="ORF">AL503_009775</name>
</gene>
<evidence type="ECO:0000256" key="4">
    <source>
        <dbReference type="ARBA" id="ARBA00022679"/>
    </source>
</evidence>
<dbReference type="InterPro" id="IPR014729">
    <property type="entry name" value="Rossmann-like_a/b/a_fold"/>
</dbReference>
<dbReference type="Gene3D" id="3.40.50.620">
    <property type="entry name" value="HUPs"/>
    <property type="match status" value="1"/>
</dbReference>
<evidence type="ECO:0000256" key="9">
    <source>
        <dbReference type="ARBA" id="ARBA00048721"/>
    </source>
</evidence>
<dbReference type="GO" id="GO:0004515">
    <property type="term" value="F:nicotinate-nucleotide adenylyltransferase activity"/>
    <property type="evidence" value="ECO:0007669"/>
    <property type="project" value="UniProtKB-UniRule"/>
</dbReference>
<comment type="catalytic activity">
    <reaction evidence="9 10">
        <text>nicotinate beta-D-ribonucleotide + ATP + H(+) = deamido-NAD(+) + diphosphate</text>
        <dbReference type="Rhea" id="RHEA:22860"/>
        <dbReference type="ChEBI" id="CHEBI:15378"/>
        <dbReference type="ChEBI" id="CHEBI:30616"/>
        <dbReference type="ChEBI" id="CHEBI:33019"/>
        <dbReference type="ChEBI" id="CHEBI:57502"/>
        <dbReference type="ChEBI" id="CHEBI:58437"/>
        <dbReference type="EC" id="2.7.7.18"/>
    </reaction>
</comment>
<evidence type="ECO:0000256" key="7">
    <source>
        <dbReference type="ARBA" id="ARBA00022840"/>
    </source>
</evidence>
<reference evidence="12 13" key="1">
    <citation type="submission" date="2017-12" db="EMBL/GenBank/DDBJ databases">
        <title>FDA dAtabase for Regulatory Grade micrObial Sequences (FDA-ARGOS): Supporting development and validation of Infectious Disease Dx tests.</title>
        <authorList>
            <person name="Hoffmann M."/>
            <person name="Allard M."/>
            <person name="Evans P."/>
            <person name="Brown E."/>
            <person name="Tallon L."/>
            <person name="Sadzewicz L."/>
            <person name="Sengamalay N."/>
            <person name="Ott S."/>
            <person name="Godinez A."/>
            <person name="Nagaraj S."/>
            <person name="Vavikolanu K."/>
            <person name="Aluvathingal J."/>
            <person name="Nadendla S."/>
            <person name="Sichtig H."/>
        </authorList>
    </citation>
    <scope>NUCLEOTIDE SEQUENCE [LARGE SCALE GENOMIC DNA]</scope>
    <source>
        <strain evidence="12 13">FDAARGOS_148</strain>
    </source>
</reference>
<dbReference type="CDD" id="cd02165">
    <property type="entry name" value="NMNAT"/>
    <property type="match status" value="1"/>
</dbReference>
<dbReference type="UniPathway" id="UPA00253">
    <property type="reaction ID" value="UER00332"/>
</dbReference>
<evidence type="ECO:0000256" key="1">
    <source>
        <dbReference type="ARBA" id="ARBA00002324"/>
    </source>
</evidence>
<evidence type="ECO:0000256" key="2">
    <source>
        <dbReference type="ARBA" id="ARBA00005019"/>
    </source>
</evidence>
<dbReference type="NCBIfam" id="NF000840">
    <property type="entry name" value="PRK00071.1-3"/>
    <property type="match status" value="1"/>
</dbReference>
<dbReference type="AlphaFoldDB" id="A0A2K0A7P1"/>
<dbReference type="Pfam" id="PF01467">
    <property type="entry name" value="CTP_transf_like"/>
    <property type="match status" value="1"/>
</dbReference>
<dbReference type="EC" id="2.7.7.18" evidence="10"/>
<dbReference type="NCBIfam" id="TIGR00482">
    <property type="entry name" value="nicotinate (nicotinamide) nucleotide adenylyltransferase"/>
    <property type="match status" value="1"/>
</dbReference>
<comment type="caution">
    <text evidence="12">The sequence shown here is derived from an EMBL/GenBank/DDBJ whole genome shotgun (WGS) entry which is preliminary data.</text>
</comment>
<protein>
    <recommendedName>
        <fullName evidence="10">Probable nicotinate-nucleotide adenylyltransferase</fullName>
        <ecNumber evidence="10">2.7.7.18</ecNumber>
    </recommendedName>
    <alternativeName>
        <fullName evidence="10">Deamido-NAD(+) diphosphorylase</fullName>
    </alternativeName>
    <alternativeName>
        <fullName evidence="10">Deamido-NAD(+) pyrophosphorylase</fullName>
    </alternativeName>
    <alternativeName>
        <fullName evidence="10">Nicotinate mononucleotide adenylyltransferase</fullName>
        <shortName evidence="10">NaMN adenylyltransferase</shortName>
    </alternativeName>
</protein>
<dbReference type="EMBL" id="LORN02000015">
    <property type="protein sequence ID" value="PNN21029.1"/>
    <property type="molecule type" value="Genomic_DNA"/>
</dbReference>
<dbReference type="InterPro" id="IPR004821">
    <property type="entry name" value="Cyt_trans-like"/>
</dbReference>
<keyword evidence="6 10" id="KW-0547">Nucleotide-binding</keyword>
<dbReference type="Proteomes" id="UP000053523">
    <property type="component" value="Unassembled WGS sequence"/>
</dbReference>
<dbReference type="SUPFAM" id="SSF52374">
    <property type="entry name" value="Nucleotidylyl transferase"/>
    <property type="match status" value="1"/>
</dbReference>
<dbReference type="HAMAP" id="MF_00244">
    <property type="entry name" value="NaMN_adenylyltr"/>
    <property type="match status" value="1"/>
</dbReference>
<dbReference type="PANTHER" id="PTHR39321:SF3">
    <property type="entry name" value="PHOSPHOPANTETHEINE ADENYLYLTRANSFERASE"/>
    <property type="match status" value="1"/>
</dbReference>
<dbReference type="InterPro" id="IPR005248">
    <property type="entry name" value="NadD/NMNAT"/>
</dbReference>
<comment type="pathway">
    <text evidence="2 10">Cofactor biosynthesis; NAD(+) biosynthesis; deamido-NAD(+) from nicotinate D-ribonucleotide: step 1/1.</text>
</comment>
<evidence type="ECO:0000259" key="11">
    <source>
        <dbReference type="Pfam" id="PF01467"/>
    </source>
</evidence>
<dbReference type="GO" id="GO:0009435">
    <property type="term" value="P:NAD+ biosynthetic process"/>
    <property type="evidence" value="ECO:0007669"/>
    <property type="project" value="UniProtKB-UniRule"/>
</dbReference>
<dbReference type="RefSeq" id="WP_037550695.1">
    <property type="nucleotide sequence ID" value="NZ_CAJCFZ010000003.1"/>
</dbReference>
<evidence type="ECO:0000256" key="10">
    <source>
        <dbReference type="HAMAP-Rule" id="MF_00244"/>
    </source>
</evidence>
<organism evidence="12 13">
    <name type="scientific">Staphylococcus haemolyticus</name>
    <dbReference type="NCBI Taxonomy" id="1283"/>
    <lineage>
        <taxon>Bacteria</taxon>
        <taxon>Bacillati</taxon>
        <taxon>Bacillota</taxon>
        <taxon>Bacilli</taxon>
        <taxon>Bacillales</taxon>
        <taxon>Staphylococcaceae</taxon>
        <taxon>Staphylococcus</taxon>
    </lineage>
</organism>
<name>A0A2K0A7P1_STAHA</name>
<keyword evidence="4 10" id="KW-0808">Transferase</keyword>
<comment type="function">
    <text evidence="1 10">Catalyzes the reversible adenylation of nicotinate mononucleotide (NaMN) to nicotinic acid adenine dinucleotide (NaAD).</text>
</comment>
<evidence type="ECO:0000256" key="6">
    <source>
        <dbReference type="ARBA" id="ARBA00022741"/>
    </source>
</evidence>
<keyword evidence="7 10" id="KW-0067">ATP-binding</keyword>
<feature type="domain" description="Cytidyltransferase-like" evidence="11">
    <location>
        <begin position="8"/>
        <end position="164"/>
    </location>
</feature>
<evidence type="ECO:0000256" key="5">
    <source>
        <dbReference type="ARBA" id="ARBA00022695"/>
    </source>
</evidence>